<keyword evidence="3" id="KW-0175">Coiled coil</keyword>
<dbReference type="InterPro" id="IPR035595">
    <property type="entry name" value="UDP_glycos_trans_CS"/>
</dbReference>
<dbReference type="CDD" id="cd03784">
    <property type="entry name" value="GT1_Gtf-like"/>
    <property type="match status" value="3"/>
</dbReference>
<dbReference type="STRING" id="337451.A0A443N699"/>
<dbReference type="InterPro" id="IPR002213">
    <property type="entry name" value="UDP_glucos_trans"/>
</dbReference>
<dbReference type="Gene3D" id="3.40.50.2000">
    <property type="entry name" value="Glycogen Phosphorylase B"/>
    <property type="match status" value="7"/>
</dbReference>
<dbReference type="GO" id="GO:0035251">
    <property type="term" value="F:UDP-glucosyltransferase activity"/>
    <property type="evidence" value="ECO:0007669"/>
    <property type="project" value="InterPro"/>
</dbReference>
<comment type="similarity">
    <text evidence="1">Belongs to the UDP-glycosyltransferase family.</text>
</comment>
<organism evidence="4 5">
    <name type="scientific">Cinnamomum micranthum f. kanehirae</name>
    <dbReference type="NCBI Taxonomy" id="337451"/>
    <lineage>
        <taxon>Eukaryota</taxon>
        <taxon>Viridiplantae</taxon>
        <taxon>Streptophyta</taxon>
        <taxon>Embryophyta</taxon>
        <taxon>Tracheophyta</taxon>
        <taxon>Spermatophyta</taxon>
        <taxon>Magnoliopsida</taxon>
        <taxon>Magnoliidae</taxon>
        <taxon>Laurales</taxon>
        <taxon>Lauraceae</taxon>
        <taxon>Cinnamomum</taxon>
    </lineage>
</organism>
<comment type="caution">
    <text evidence="4">The sequence shown here is derived from an EMBL/GenBank/DDBJ whole genome shotgun (WGS) entry which is preliminary data.</text>
</comment>
<dbReference type="SUPFAM" id="SSF53756">
    <property type="entry name" value="UDP-Glycosyltransferase/glycogen phosphorylase"/>
    <property type="match status" value="4"/>
</dbReference>
<evidence type="ECO:0000313" key="5">
    <source>
        <dbReference type="Proteomes" id="UP000283530"/>
    </source>
</evidence>
<dbReference type="OrthoDB" id="5835829at2759"/>
<evidence type="ECO:0000256" key="3">
    <source>
        <dbReference type="SAM" id="Coils"/>
    </source>
</evidence>
<dbReference type="PROSITE" id="PS00375">
    <property type="entry name" value="UDPGT"/>
    <property type="match status" value="2"/>
</dbReference>
<protein>
    <submittedName>
        <fullName evidence="4">UDP-glycosyltransferase 71K2</fullName>
    </submittedName>
</protein>
<proteinExistence type="inferred from homology"/>
<feature type="coiled-coil region" evidence="3">
    <location>
        <begin position="1132"/>
        <end position="1163"/>
    </location>
</feature>
<reference evidence="4 5" key="1">
    <citation type="journal article" date="2019" name="Nat. Plants">
        <title>Stout camphor tree genome fills gaps in understanding of flowering plant genome evolution.</title>
        <authorList>
            <person name="Chaw S.M."/>
            <person name="Liu Y.C."/>
            <person name="Wu Y.W."/>
            <person name="Wang H.Y."/>
            <person name="Lin C.I."/>
            <person name="Wu C.S."/>
            <person name="Ke H.M."/>
            <person name="Chang L.Y."/>
            <person name="Hsu C.Y."/>
            <person name="Yang H.T."/>
            <person name="Sudianto E."/>
            <person name="Hsu M.H."/>
            <person name="Wu K.P."/>
            <person name="Wang L.N."/>
            <person name="Leebens-Mack J.H."/>
            <person name="Tsai I.J."/>
        </authorList>
    </citation>
    <scope>NUCLEOTIDE SEQUENCE [LARGE SCALE GENOMIC DNA]</scope>
    <source>
        <strain evidence="5">cv. Chaw 1501</strain>
        <tissue evidence="4">Young leaves</tissue>
    </source>
</reference>
<dbReference type="EMBL" id="QPKB01000001">
    <property type="protein sequence ID" value="RWR74030.1"/>
    <property type="molecule type" value="Genomic_DNA"/>
</dbReference>
<sequence>MENLELFFLPSPGVGHLIPTVELAKLFREKHHNFSITILLIHLQIQSLQSKLSSYIQSVTTSHPDIRFVDLPLIILPYTDGQGPLTYISHFIEKHKSHVKEAIKTSQSSSSSSSSKTRVAALIIDMFATTMIDVGVELGVPTYINFTSGAAALGFLLYLPALHVKIPCEFKDYKGEVEFPGMLPLPPVVMPDLMMNKEDEDYAWYVNHGQRFREAKGLIVNTFEELEPRALKAIVDGECLPDHHFTPKLYPVGPVLALSEESHLPETRQLMEWLDQHPPSSVVFLCFGSMGTFSIAQLKEMALGIERSGHRFLWSIRFDSSTDTDIEKVLPDGFLDRTKGRGLVLQSWVPQVAILGHVAVGGFVSHCGWNSILESLWFGVPILAWPLYAEQRHNAFQLVREYGLAVELSMDYEKDGWVTAEEVERGVRCLMGEYEEGQKVRKRTKEMAAAGKKAVEEGGSSYSTMELLAKKLMMKRTKQETVRMEKSELVFVPSRGVGHLISTVELPKHFHEKQQFSITILIFLLKRPSLQSKTTSYIQSIAASHPDIRFVNLPFVVLPSNEDQNPITFVSLIMEKQKPHVKEAMKTLSSPSSFTYSSSTPVTALIIDLFATTMIDVGVELSIPTYIYYTSGLGSLGFMLHLPTLDVKIPCEYKDYEGEVEVPSMSPFSSELVFVPSPGVGHLISTVELAKHFHEKKQFSITILLIYLKRPSLQSKTTSYIQSIAASHPDIRFVNLPFVDLPSNEDQNPITFVSLIMEKQKPHVKEAIKTLSSPTSSFSSSSSTPVAALIINLFATTMIDVGLELSIPTYIYYTSGLGSLGFMLHLPTLDVKIPCEYKDYHEEVEVPSMSPFPVFVLPHPMMNKKVDEYTWYVYHGRRFREAKGLIVNTFAELEPKALQAIVDGECLPDHHPTPPLYLVGPVLALEEESQEPQTSQLMKWLDQQPPSSVVFLCFGSLGIFFVEQLKEMALGLEHSGYRFLWSLRCRSSTDTDLDKILPDGFLDLTKDWGLVVQSWVPQVAFLGHMAVGGFVSHCGWNSTLESIWFGVPILAWPLYAEQKLNAFQLVRDCSLAVELSLDYEKDGWFSAEELEKGVRCLMGETEEGQKVRKRVGEMAEASKKAVEGGGSSFSALELLSNKFMNKKRKKQNREREIEREREMEKLELLFLPSPGVGHLISTVELARRFHEKHHFSFTILLIPLQSPAIPSKITSYVQSITASYPDIRFIYLPLIDLPFETDLNSNTFLSLLMEIYKSNVKETIKKLQSSSSSSSSTHITALILDLFATTMIDVGVELGIPTYIYYTSGAATLGFLLYLPTLHEKISCEYRDYHKELEVPGMLPLLPIVMPELMMNKKDVEYTWYVYHGRRFREAEGLIVNTFAELEPKALKASPPSFGQILLSDSGLQQIVDGQCLPDHHSTPPVYAVGPVLSLGQESQEPQTSQLMEWLNQQPHSSVVFLCFGSLGAFSVQQLKEMALALERSGHPFLWSLRCRSSVDTDLEKILPDGFLARTQARGLVLQSWVPQAAILGHVAVGGFVSHCGWNSILESLWFGVPILAWPLYAEQRHNALQLVRAYGLAVELSVDYKDNDWANAEEIERGVRHLMGETEEGQKVRKRVEEMAETSRKAVEGGGSSFTALELLSNKLMV</sequence>
<keyword evidence="5" id="KW-1185">Reference proteome</keyword>
<dbReference type="FunFam" id="3.40.50.2000:FF:000056">
    <property type="entry name" value="Glycosyltransferase"/>
    <property type="match status" value="3"/>
</dbReference>
<gene>
    <name evidence="4" type="ORF">CKAN_00234100</name>
</gene>
<evidence type="ECO:0000313" key="4">
    <source>
        <dbReference type="EMBL" id="RWR74030.1"/>
    </source>
</evidence>
<evidence type="ECO:0000256" key="1">
    <source>
        <dbReference type="ARBA" id="ARBA00009995"/>
    </source>
</evidence>
<accession>A0A443N699</accession>
<name>A0A443N699_9MAGN</name>
<dbReference type="PANTHER" id="PTHR48048">
    <property type="entry name" value="GLYCOSYLTRANSFERASE"/>
    <property type="match status" value="1"/>
</dbReference>
<keyword evidence="2 4" id="KW-0808">Transferase</keyword>
<evidence type="ECO:0000256" key="2">
    <source>
        <dbReference type="ARBA" id="ARBA00022679"/>
    </source>
</evidence>
<dbReference type="Pfam" id="PF00201">
    <property type="entry name" value="UDPGT"/>
    <property type="match status" value="3"/>
</dbReference>
<dbReference type="InterPro" id="IPR050481">
    <property type="entry name" value="UDP-glycosyltransf_plant"/>
</dbReference>
<dbReference type="Proteomes" id="UP000283530">
    <property type="component" value="Unassembled WGS sequence"/>
</dbReference>